<dbReference type="NCBIfam" id="TIGR00153">
    <property type="entry name" value="TIGR00153 family protein"/>
    <property type="match status" value="1"/>
</dbReference>
<gene>
    <name evidence="2" type="ORF">MAGMO_2786</name>
</gene>
<reference evidence="2" key="1">
    <citation type="submission" date="2015-04" db="EMBL/GenBank/DDBJ databases">
        <authorList>
            <person name="Syromyatnikov M.Y."/>
            <person name="Popov V.N."/>
        </authorList>
    </citation>
    <scope>NUCLEOTIDE SEQUENCE</scope>
    <source>
        <strain evidence="2">MO-1</strain>
    </source>
</reference>
<dbReference type="Gene3D" id="1.20.58.220">
    <property type="entry name" value="Phosphate transport system protein phou homolog 2, domain 2"/>
    <property type="match status" value="1"/>
</dbReference>
<dbReference type="SUPFAM" id="SSF109755">
    <property type="entry name" value="PhoU-like"/>
    <property type="match status" value="1"/>
</dbReference>
<dbReference type="InterPro" id="IPR038078">
    <property type="entry name" value="PhoU-like_sf"/>
</dbReference>
<dbReference type="PANTHER" id="PTHR36536">
    <property type="entry name" value="UPF0111 PROTEIN HI_1603"/>
    <property type="match status" value="1"/>
</dbReference>
<dbReference type="EMBL" id="LO017727">
    <property type="protein sequence ID" value="CRH06934.1"/>
    <property type="molecule type" value="Genomic_DNA"/>
</dbReference>
<dbReference type="Pfam" id="PF01865">
    <property type="entry name" value="PhoU_div"/>
    <property type="match status" value="1"/>
</dbReference>
<accession>A0A1S7LLD9</accession>
<evidence type="ECO:0000313" key="2">
    <source>
        <dbReference type="EMBL" id="CRH06934.1"/>
    </source>
</evidence>
<dbReference type="InterPro" id="IPR002727">
    <property type="entry name" value="DUF47"/>
</dbReference>
<evidence type="ECO:0000256" key="1">
    <source>
        <dbReference type="ARBA" id="ARBA00008591"/>
    </source>
</evidence>
<sequence length="205" mass="22830">MRTVALCAQEVPALFDALDKGDRAALESVKDKIFALENKADDIKNNLREHLPNSLFMPVARRDLLEILDMQDAIADTAQDIAGLLTLRKDLSPPKGMCADFKALSSRCVDTCDKASEVIGTLDELLETGFGGRESQNVQKLLVELSKLEDETDQMGIALCQQLFEREDEIKPVVTMMLYQMIRDIGNLGDYAEKVGDRLRLLIAQ</sequence>
<evidence type="ECO:0008006" key="3">
    <source>
        <dbReference type="Google" id="ProtNLM"/>
    </source>
</evidence>
<name>A0A1S7LLD9_MAGMO</name>
<proteinExistence type="inferred from homology"/>
<dbReference type="PANTHER" id="PTHR36536:SF3">
    <property type="entry name" value="UPF0111 PROTEIN HI_1603"/>
    <property type="match status" value="1"/>
</dbReference>
<organism evidence="2">
    <name type="scientific">Magnetococcus massalia (strain MO-1)</name>
    <dbReference type="NCBI Taxonomy" id="451514"/>
    <lineage>
        <taxon>Bacteria</taxon>
        <taxon>Pseudomonadati</taxon>
        <taxon>Pseudomonadota</taxon>
        <taxon>Magnetococcia</taxon>
        <taxon>Magnetococcales</taxon>
        <taxon>Magnetococcaceae</taxon>
        <taxon>Magnetococcus</taxon>
    </lineage>
</organism>
<dbReference type="InterPro" id="IPR018445">
    <property type="entry name" value="Put_Phosphate_transp_reg"/>
</dbReference>
<dbReference type="AlphaFoldDB" id="A0A1S7LLD9"/>
<protein>
    <recommendedName>
        <fullName evidence="3">TIGR00153 family protein</fullName>
    </recommendedName>
</protein>
<comment type="similarity">
    <text evidence="1">Belongs to the UPF0111 family.</text>
</comment>